<dbReference type="Pfam" id="PF02719">
    <property type="entry name" value="Polysacc_synt_2"/>
    <property type="match status" value="1"/>
</dbReference>
<dbReference type="SUPFAM" id="SSF51735">
    <property type="entry name" value="NAD(P)-binding Rossmann-fold domains"/>
    <property type="match status" value="1"/>
</dbReference>
<protein>
    <recommendedName>
        <fullName evidence="4">UDP-glucose 4-epimerase</fullName>
        <ecNumber evidence="3">5.1.3.2</ecNumber>
    </recommendedName>
    <alternativeName>
        <fullName evidence="8">Galactowaldenase</fullName>
    </alternativeName>
    <alternativeName>
        <fullName evidence="7">UDP-galactose 4-epimerase</fullName>
    </alternativeName>
</protein>
<evidence type="ECO:0000256" key="7">
    <source>
        <dbReference type="ARBA" id="ARBA00031367"/>
    </source>
</evidence>
<dbReference type="CDD" id="cd05237">
    <property type="entry name" value="UDP_invert_4-6DH_SDR_e"/>
    <property type="match status" value="1"/>
</dbReference>
<dbReference type="AlphaFoldDB" id="A0A1G1V9E1"/>
<dbReference type="STRING" id="1797516.A3D26_03495"/>
<evidence type="ECO:0000259" key="10">
    <source>
        <dbReference type="Pfam" id="PF08485"/>
    </source>
</evidence>
<comment type="caution">
    <text evidence="11">The sequence shown here is derived from an EMBL/GenBank/DDBJ whole genome shotgun (WGS) entry which is preliminary data.</text>
</comment>
<gene>
    <name evidence="11" type="ORF">A3D26_03495</name>
</gene>
<dbReference type="InterPro" id="IPR051203">
    <property type="entry name" value="Polysaccharide_Synthase-Rel"/>
</dbReference>
<evidence type="ECO:0000256" key="8">
    <source>
        <dbReference type="ARBA" id="ARBA00033067"/>
    </source>
</evidence>
<reference evidence="11 12" key="1">
    <citation type="journal article" date="2016" name="Nat. Commun.">
        <title>Thousands of microbial genomes shed light on interconnected biogeochemical processes in an aquifer system.</title>
        <authorList>
            <person name="Anantharaman K."/>
            <person name="Brown C.T."/>
            <person name="Hug L.A."/>
            <person name="Sharon I."/>
            <person name="Castelle C.J."/>
            <person name="Probst A.J."/>
            <person name="Thomas B.C."/>
            <person name="Singh A."/>
            <person name="Wilkins M.J."/>
            <person name="Karaoz U."/>
            <person name="Brodie E.L."/>
            <person name="Williams K.H."/>
            <person name="Hubbard S.S."/>
            <person name="Banfield J.F."/>
        </authorList>
    </citation>
    <scope>NUCLEOTIDE SEQUENCE [LARGE SCALE GENOMIC DNA]</scope>
</reference>
<dbReference type="Pfam" id="PF08485">
    <property type="entry name" value="Polysacc_syn_2C"/>
    <property type="match status" value="1"/>
</dbReference>
<evidence type="ECO:0000256" key="5">
    <source>
        <dbReference type="ARBA" id="ARBA00022985"/>
    </source>
</evidence>
<organism evidence="11 12">
    <name type="scientific">Candidatus Blackburnbacteria bacterium RIFCSPHIGHO2_02_FULL_44_20</name>
    <dbReference type="NCBI Taxonomy" id="1797516"/>
    <lineage>
        <taxon>Bacteria</taxon>
        <taxon>Candidatus Blackburniibacteriota</taxon>
    </lineage>
</organism>
<evidence type="ECO:0000313" key="12">
    <source>
        <dbReference type="Proteomes" id="UP000178319"/>
    </source>
</evidence>
<evidence type="ECO:0000256" key="4">
    <source>
        <dbReference type="ARBA" id="ARBA00018569"/>
    </source>
</evidence>
<keyword evidence="5" id="KW-0448">Lipopolysaccharide biosynthesis</keyword>
<dbReference type="InterPro" id="IPR013692">
    <property type="entry name" value="CapD_C"/>
</dbReference>
<evidence type="ECO:0000256" key="3">
    <source>
        <dbReference type="ARBA" id="ARBA00013189"/>
    </source>
</evidence>
<evidence type="ECO:0000256" key="1">
    <source>
        <dbReference type="ARBA" id="ARBA00000083"/>
    </source>
</evidence>
<feature type="domain" description="Polysaccharide biosynthesis protein CapD-like" evidence="9">
    <location>
        <begin position="18"/>
        <end position="295"/>
    </location>
</feature>
<dbReference type="Gene3D" id="3.40.50.720">
    <property type="entry name" value="NAD(P)-binding Rossmann-like Domain"/>
    <property type="match status" value="1"/>
</dbReference>
<evidence type="ECO:0000313" key="11">
    <source>
        <dbReference type="EMBL" id="OGY11983.1"/>
    </source>
</evidence>
<dbReference type="PANTHER" id="PTHR43318">
    <property type="entry name" value="UDP-N-ACETYLGLUCOSAMINE 4,6-DEHYDRATASE"/>
    <property type="match status" value="1"/>
</dbReference>
<sequence length="355" mass="39978">MIADSYEQYKNDIKGKVILVTGGTGSFGNAVISGLLKFEPQRIIIFSRDEKKQHDMRNEYNSPLLKFIIGDVREKESLEKIMDGVDYVFHAAALKQVPSCEFFPLEAIKTNILGAHNVISTAIRYKVERLVILSTDKAVYPINAMGLTKALMEKVMIADARKVSEDNNTRTTLCGTRYGNVLYTRGSVIPLFVELIKRGEVLTVTNPDMTRFLLPLSESVDLVLHAMTNGKNGDMYVRKAPATTIETLAQAVCEVFKYKKGYRVVGIRAGEKMHEVLVSQEEMIRAQDDGDYFRIPPESQGLDYQKYYEVGKKGDVEKVEPFTSENTKRLDLGQTVKLLLSLPEIKEELALFRSS</sequence>
<dbReference type="EC" id="5.1.3.2" evidence="3"/>
<dbReference type="Proteomes" id="UP000178319">
    <property type="component" value="Unassembled WGS sequence"/>
</dbReference>
<evidence type="ECO:0000256" key="2">
    <source>
        <dbReference type="ARBA" id="ARBA00007430"/>
    </source>
</evidence>
<dbReference type="GO" id="GO:0009103">
    <property type="term" value="P:lipopolysaccharide biosynthetic process"/>
    <property type="evidence" value="ECO:0007669"/>
    <property type="project" value="UniProtKB-KW"/>
</dbReference>
<name>A0A1G1V9E1_9BACT</name>
<comment type="similarity">
    <text evidence="2">Belongs to the polysaccharide synthase family.</text>
</comment>
<proteinExistence type="inferred from homology"/>
<evidence type="ECO:0000256" key="6">
    <source>
        <dbReference type="ARBA" id="ARBA00023235"/>
    </source>
</evidence>
<evidence type="ECO:0000259" key="9">
    <source>
        <dbReference type="Pfam" id="PF02719"/>
    </source>
</evidence>
<comment type="catalytic activity">
    <reaction evidence="1">
        <text>UDP-alpha-D-glucose = UDP-alpha-D-galactose</text>
        <dbReference type="Rhea" id="RHEA:22168"/>
        <dbReference type="ChEBI" id="CHEBI:58885"/>
        <dbReference type="ChEBI" id="CHEBI:66914"/>
        <dbReference type="EC" id="5.1.3.2"/>
    </reaction>
</comment>
<dbReference type="EMBL" id="MHBZ01000008">
    <property type="protein sequence ID" value="OGY11983.1"/>
    <property type="molecule type" value="Genomic_DNA"/>
</dbReference>
<dbReference type="InterPro" id="IPR036291">
    <property type="entry name" value="NAD(P)-bd_dom_sf"/>
</dbReference>
<dbReference type="GO" id="GO:0003978">
    <property type="term" value="F:UDP-glucose 4-epimerase activity"/>
    <property type="evidence" value="ECO:0007669"/>
    <property type="project" value="UniProtKB-EC"/>
</dbReference>
<feature type="domain" description="UDP-glucose 4-epimerase CapD C-terminal" evidence="10">
    <location>
        <begin position="301"/>
        <end position="346"/>
    </location>
</feature>
<dbReference type="InterPro" id="IPR003869">
    <property type="entry name" value="Polysac_CapD-like"/>
</dbReference>
<keyword evidence="6" id="KW-0413">Isomerase</keyword>
<dbReference type="PANTHER" id="PTHR43318:SF2">
    <property type="entry name" value="UDP-N-ACETYLGLUCOSAMINE 4,6-DEHYDRATASE (INVERTING)"/>
    <property type="match status" value="1"/>
</dbReference>
<accession>A0A1G1V9E1</accession>